<gene>
    <name evidence="6" type="ORF">RJ639_033396</name>
</gene>
<keyword evidence="4" id="KW-0508">mRNA splicing</keyword>
<dbReference type="InterPro" id="IPR008409">
    <property type="entry name" value="SPF27"/>
</dbReference>
<evidence type="ECO:0000256" key="5">
    <source>
        <dbReference type="ARBA" id="ARBA00023242"/>
    </source>
</evidence>
<reference evidence="6" key="1">
    <citation type="submission" date="2022-12" db="EMBL/GenBank/DDBJ databases">
        <title>Draft genome assemblies for two species of Escallonia (Escalloniales).</title>
        <authorList>
            <person name="Chanderbali A."/>
            <person name="Dervinis C."/>
            <person name="Anghel I."/>
            <person name="Soltis D."/>
            <person name="Soltis P."/>
            <person name="Zapata F."/>
        </authorList>
    </citation>
    <scope>NUCLEOTIDE SEQUENCE</scope>
    <source>
        <strain evidence="6">UCBG64.0493</strain>
        <tissue evidence="6">Leaf</tissue>
    </source>
</reference>
<dbReference type="GO" id="GO:0008380">
    <property type="term" value="P:RNA splicing"/>
    <property type="evidence" value="ECO:0007669"/>
    <property type="project" value="UniProtKB-KW"/>
</dbReference>
<protein>
    <submittedName>
        <fullName evidence="6">Uncharacterized protein</fullName>
    </submittedName>
</protein>
<evidence type="ECO:0000256" key="4">
    <source>
        <dbReference type="ARBA" id="ARBA00023187"/>
    </source>
</evidence>
<dbReference type="GO" id="GO:0006397">
    <property type="term" value="P:mRNA processing"/>
    <property type="evidence" value="ECO:0007669"/>
    <property type="project" value="UniProtKB-KW"/>
</dbReference>
<evidence type="ECO:0000313" key="6">
    <source>
        <dbReference type="EMBL" id="KAK3035895.1"/>
    </source>
</evidence>
<keyword evidence="3" id="KW-0747">Spliceosome</keyword>
<evidence type="ECO:0000256" key="3">
    <source>
        <dbReference type="ARBA" id="ARBA00022728"/>
    </source>
</evidence>
<keyword evidence="2" id="KW-0507">mRNA processing</keyword>
<dbReference type="Pfam" id="PF05700">
    <property type="entry name" value="BCAS2"/>
    <property type="match status" value="1"/>
</dbReference>
<evidence type="ECO:0000256" key="2">
    <source>
        <dbReference type="ARBA" id="ARBA00022664"/>
    </source>
</evidence>
<proteinExistence type="predicted"/>
<dbReference type="AlphaFoldDB" id="A0AA89BBL8"/>
<comment type="caution">
    <text evidence="6">The sequence shown here is derived from an EMBL/GenBank/DDBJ whole genome shotgun (WGS) entry which is preliminary data.</text>
</comment>
<keyword evidence="5" id="KW-0539">Nucleus</keyword>
<dbReference type="GO" id="GO:0005681">
    <property type="term" value="C:spliceosomal complex"/>
    <property type="evidence" value="ECO:0007669"/>
    <property type="project" value="UniProtKB-KW"/>
</dbReference>
<evidence type="ECO:0000256" key="1">
    <source>
        <dbReference type="ARBA" id="ARBA00004123"/>
    </source>
</evidence>
<name>A0AA89BBL8_9ASTE</name>
<comment type="subcellular location">
    <subcellularLocation>
        <location evidence="1">Nucleus</location>
    </subcellularLocation>
</comment>
<dbReference type="EMBL" id="JAVXUP010000163">
    <property type="protein sequence ID" value="KAK3035895.1"/>
    <property type="molecule type" value="Genomic_DNA"/>
</dbReference>
<evidence type="ECO:0000313" key="7">
    <source>
        <dbReference type="Proteomes" id="UP001188597"/>
    </source>
</evidence>
<sequence>MVIVLAGRWGFVVGGFGCRWCCRGRVVVGILVVIVDVGGAGRGELLVVMNVVLEVLVAVNDGVCGAALVESATAMQCINLSPAVNGQQNTARELNALSAQWKELCEENIEILAACAKIGNYIEELKREAMERHELDTSEVRWFKQIYVPNICAYDHSLIDSASQEVAAGICIDSF</sequence>
<organism evidence="6 7">
    <name type="scientific">Escallonia herrerae</name>
    <dbReference type="NCBI Taxonomy" id="1293975"/>
    <lineage>
        <taxon>Eukaryota</taxon>
        <taxon>Viridiplantae</taxon>
        <taxon>Streptophyta</taxon>
        <taxon>Embryophyta</taxon>
        <taxon>Tracheophyta</taxon>
        <taxon>Spermatophyta</taxon>
        <taxon>Magnoliopsida</taxon>
        <taxon>eudicotyledons</taxon>
        <taxon>Gunneridae</taxon>
        <taxon>Pentapetalae</taxon>
        <taxon>asterids</taxon>
        <taxon>campanulids</taxon>
        <taxon>Escalloniales</taxon>
        <taxon>Escalloniaceae</taxon>
        <taxon>Escallonia</taxon>
    </lineage>
</organism>
<accession>A0AA89BBL8</accession>
<dbReference type="Proteomes" id="UP001188597">
    <property type="component" value="Unassembled WGS sequence"/>
</dbReference>
<keyword evidence="7" id="KW-1185">Reference proteome</keyword>